<evidence type="ECO:0000256" key="1">
    <source>
        <dbReference type="SAM" id="SignalP"/>
    </source>
</evidence>
<feature type="chain" id="PRO_5029538486" evidence="1">
    <location>
        <begin position="22"/>
        <end position="204"/>
    </location>
</feature>
<dbReference type="Gene3D" id="2.60.120.560">
    <property type="entry name" value="Exo-inulinase, domain 1"/>
    <property type="match status" value="1"/>
</dbReference>
<dbReference type="GeneID" id="136802039"/>
<dbReference type="OrthoDB" id="5947072at2759"/>
<keyword evidence="3" id="KW-1185">Reference proteome</keyword>
<sequence>MKMAATMKFIVILGLVSTAQSFLEPSCNRDVSWTVQNCAGYSEIGSVLRLQGSPTGSGVTPCFAVPKNQVDKPAKLYIMKMKFKNIQAWQGINSGHIGLIFNMKDNSNYDFLYARLHSPTVQYGFVQNGTPTFVSNLNLSGNRSGAIPHSFQIDVLKDKSVKVYYDNALVGTFTAKFSTLAAGGVLTWNHYNNIIEFGNFQLIA</sequence>
<keyword evidence="1" id="KW-0732">Signal</keyword>
<proteinExistence type="predicted"/>
<feature type="signal peptide" evidence="1">
    <location>
        <begin position="1"/>
        <end position="21"/>
    </location>
</feature>
<dbReference type="AlphaFoldDB" id="A0A7M5XL44"/>
<name>A0A7M5XL44_9CNID</name>
<evidence type="ECO:0000313" key="2">
    <source>
        <dbReference type="EnsemblMetazoa" id="CLYHEMP024764.1"/>
    </source>
</evidence>
<dbReference type="Proteomes" id="UP000594262">
    <property type="component" value="Unplaced"/>
</dbReference>
<evidence type="ECO:0000313" key="3">
    <source>
        <dbReference type="Proteomes" id="UP000594262"/>
    </source>
</evidence>
<organism evidence="2 3">
    <name type="scientific">Clytia hemisphaerica</name>
    <dbReference type="NCBI Taxonomy" id="252671"/>
    <lineage>
        <taxon>Eukaryota</taxon>
        <taxon>Metazoa</taxon>
        <taxon>Cnidaria</taxon>
        <taxon>Hydrozoa</taxon>
        <taxon>Hydroidolina</taxon>
        <taxon>Leptothecata</taxon>
        <taxon>Obeliida</taxon>
        <taxon>Clytiidae</taxon>
        <taxon>Clytia</taxon>
    </lineage>
</organism>
<protein>
    <submittedName>
        <fullName evidence="2">Uncharacterized protein</fullName>
    </submittedName>
</protein>
<dbReference type="EnsemblMetazoa" id="CLYHEMT024764.1">
    <property type="protein sequence ID" value="CLYHEMP024764.1"/>
    <property type="gene ID" value="CLYHEMG024764"/>
</dbReference>
<accession>A0A7M5XL44</accession>
<reference evidence="2" key="1">
    <citation type="submission" date="2021-01" db="UniProtKB">
        <authorList>
            <consortium name="EnsemblMetazoa"/>
        </authorList>
    </citation>
    <scope>IDENTIFICATION</scope>
</reference>
<dbReference type="RefSeq" id="XP_066914842.1">
    <property type="nucleotide sequence ID" value="XM_067058741.1"/>
</dbReference>